<reference evidence="4 5" key="1">
    <citation type="submission" date="2019-02" db="EMBL/GenBank/DDBJ databases">
        <title>Corallincola luteus sp. nov., a marine bacterium isolated from surface sediment of Bohai Sea in China.</title>
        <authorList>
            <person name="Ren Q."/>
        </authorList>
    </citation>
    <scope>NUCLEOTIDE SEQUENCE [LARGE SCALE GENOMIC DNA]</scope>
    <source>
        <strain evidence="4 5">DASS28</strain>
    </source>
</reference>
<keyword evidence="2" id="KW-0479">Metal-binding</keyword>
<dbReference type="Proteomes" id="UP000292554">
    <property type="component" value="Unassembled WGS sequence"/>
</dbReference>
<dbReference type="Gene3D" id="2.60.120.620">
    <property type="entry name" value="q2cbj1_9rhob like domain"/>
    <property type="match status" value="1"/>
</dbReference>
<comment type="similarity">
    <text evidence="2">Belongs to the iron/ascorbate-dependent oxidoreductase family.</text>
</comment>
<dbReference type="PANTHER" id="PTHR20883">
    <property type="entry name" value="PHYTANOYL-COA DIOXYGENASE DOMAIN CONTAINING 1"/>
    <property type="match status" value="1"/>
</dbReference>
<evidence type="ECO:0000256" key="1">
    <source>
        <dbReference type="ARBA" id="ARBA00001954"/>
    </source>
</evidence>
<keyword evidence="5" id="KW-1185">Reference proteome</keyword>
<dbReference type="Pfam" id="PF05721">
    <property type="entry name" value="PhyH"/>
    <property type="match status" value="1"/>
</dbReference>
<sequence>MKMPLGNEAYNFIREQGYLHIPRYMDSDTTLEIYEAIREVVFQESLRAYNTPEFYKLHQAINFTFDNPHLNNEILRKFSESLSKVSNQIIGPSDFHMTLIQHNKSGLNHSIPWHQDIDSSAEPGNFYNFLFYPHDSNESIGGLRVVPKSHTAGPLSQGGSHDYLEGEITIFPKAGDLIIVDGLTFHAVSPNLSEQDRVSFCTRYISKELIGTKALDIGRYRTGSYDYAEKKDLDFA</sequence>
<name>A0ABY2AN41_9GAMM</name>
<evidence type="ECO:0000259" key="3">
    <source>
        <dbReference type="PROSITE" id="PS51471"/>
    </source>
</evidence>
<evidence type="ECO:0000256" key="2">
    <source>
        <dbReference type="RuleBase" id="RU003682"/>
    </source>
</evidence>
<dbReference type="InterPro" id="IPR008775">
    <property type="entry name" value="Phytyl_CoA_dOase-like"/>
</dbReference>
<feature type="domain" description="Fe2OG dioxygenase" evidence="3">
    <location>
        <begin position="94"/>
        <end position="206"/>
    </location>
</feature>
<comment type="caution">
    <text evidence="4">The sequence shown here is derived from an EMBL/GenBank/DDBJ whole genome shotgun (WGS) entry which is preliminary data.</text>
</comment>
<evidence type="ECO:0000313" key="5">
    <source>
        <dbReference type="Proteomes" id="UP000292554"/>
    </source>
</evidence>
<keyword evidence="2" id="KW-0560">Oxidoreductase</keyword>
<proteinExistence type="inferred from homology"/>
<comment type="cofactor">
    <cofactor evidence="1">
        <name>Fe(2+)</name>
        <dbReference type="ChEBI" id="CHEBI:29033"/>
    </cofactor>
</comment>
<dbReference type="PROSITE" id="PS51471">
    <property type="entry name" value="FE2OG_OXY"/>
    <property type="match status" value="1"/>
</dbReference>
<keyword evidence="2" id="KW-0408">Iron</keyword>
<dbReference type="PANTHER" id="PTHR20883:SF48">
    <property type="entry name" value="ECTOINE DIOXYGENASE"/>
    <property type="match status" value="1"/>
</dbReference>
<evidence type="ECO:0000313" key="4">
    <source>
        <dbReference type="EMBL" id="TCI04619.1"/>
    </source>
</evidence>
<organism evidence="4 5">
    <name type="scientific">Corallincola luteus</name>
    <dbReference type="NCBI Taxonomy" id="1775177"/>
    <lineage>
        <taxon>Bacteria</taxon>
        <taxon>Pseudomonadati</taxon>
        <taxon>Pseudomonadota</taxon>
        <taxon>Gammaproteobacteria</taxon>
        <taxon>Alteromonadales</taxon>
        <taxon>Psychromonadaceae</taxon>
        <taxon>Corallincola</taxon>
    </lineage>
</organism>
<dbReference type="InterPro" id="IPR005123">
    <property type="entry name" value="Oxoglu/Fe-dep_dioxygenase_dom"/>
</dbReference>
<protein>
    <recommendedName>
        <fullName evidence="3">Fe2OG dioxygenase domain-containing protein</fullName>
    </recommendedName>
</protein>
<accession>A0ABY2AN41</accession>
<dbReference type="SUPFAM" id="SSF51197">
    <property type="entry name" value="Clavaminate synthase-like"/>
    <property type="match status" value="1"/>
</dbReference>
<gene>
    <name evidence="4" type="ORF">EZV61_01170</name>
</gene>
<dbReference type="EMBL" id="SJXE01000001">
    <property type="protein sequence ID" value="TCI04619.1"/>
    <property type="molecule type" value="Genomic_DNA"/>
</dbReference>